<dbReference type="SUPFAM" id="SSF47413">
    <property type="entry name" value="lambda repressor-like DNA-binding domains"/>
    <property type="match status" value="1"/>
</dbReference>
<dbReference type="GO" id="GO:0003677">
    <property type="term" value="F:DNA binding"/>
    <property type="evidence" value="ECO:0007669"/>
    <property type="project" value="UniProtKB-KW"/>
</dbReference>
<keyword evidence="4" id="KW-0804">Transcription</keyword>
<dbReference type="GO" id="GO:0005829">
    <property type="term" value="C:cytosol"/>
    <property type="evidence" value="ECO:0007669"/>
    <property type="project" value="TreeGrafter"/>
</dbReference>
<evidence type="ECO:0000256" key="4">
    <source>
        <dbReference type="ARBA" id="ARBA00023163"/>
    </source>
</evidence>
<dbReference type="Pfam" id="PF09856">
    <property type="entry name" value="ScfRs"/>
    <property type="match status" value="1"/>
</dbReference>
<sequence length="469" mass="51853">MANPDRKLYLGGRLRRLRRELGLNQSAMAGEIGISPSYLNHLERNQRPVTAQVLLRLAELYDVDLKTFAAEGSEGTSLDQLAEIFADPLFADLGVPRYELLEVTDNAPSVADAIARLYAALIERRQHPDGGAPDETSFVTPEAWVRDYIQAQRNFFPYLEEAAETLAGALGEPGLMFEALRRRLKDAYGVDTRIVPPELLEFASQAYDFHRKRLMLSALLRPESRTFGAAYQLALFEFAPILKRMADTAGSPDTPTRRLLHMSLANYAAAAILMPYDRFVAAAEKQRYDVDRLCAEFGASVEQVSHRLTTLGRAGARGIPFFMLRVDAAGNISKRFAGESFPFSRFGGTCARWNLHAAFQTPGRVATQIVETPDGQRFFTIARTVERAVRLDPRESSQLAIGLGCDVKYAPRIVYSDGQDLAKPLVTPIGPACSICPRVRCPQRAAAPAGRTLAINELQKTISPYPFVG</sequence>
<dbReference type="SMART" id="SM00530">
    <property type="entry name" value="HTH_XRE"/>
    <property type="match status" value="1"/>
</dbReference>
<dbReference type="InterPro" id="IPR010982">
    <property type="entry name" value="Lambda_DNA-bd_dom_sf"/>
</dbReference>
<dbReference type="InterPro" id="IPR018653">
    <property type="entry name" value="ScfR_C"/>
</dbReference>
<keyword evidence="3" id="KW-0238">DNA-binding</keyword>
<dbReference type="GO" id="GO:0003700">
    <property type="term" value="F:DNA-binding transcription factor activity"/>
    <property type="evidence" value="ECO:0007669"/>
    <property type="project" value="TreeGrafter"/>
</dbReference>
<evidence type="ECO:0000256" key="3">
    <source>
        <dbReference type="ARBA" id="ARBA00023125"/>
    </source>
</evidence>
<evidence type="ECO:0000313" key="8">
    <source>
        <dbReference type="Proteomes" id="UP000241167"/>
    </source>
</evidence>
<organism evidence="7 8">
    <name type="scientific">Allosphingosinicella deserti</name>
    <dbReference type="NCBI Taxonomy" id="2116704"/>
    <lineage>
        <taxon>Bacteria</taxon>
        <taxon>Pseudomonadati</taxon>
        <taxon>Pseudomonadota</taxon>
        <taxon>Alphaproteobacteria</taxon>
        <taxon>Sphingomonadales</taxon>
        <taxon>Sphingomonadaceae</taxon>
        <taxon>Allosphingosinicella</taxon>
    </lineage>
</organism>
<comment type="caution">
    <text evidence="7">The sequence shown here is derived from an EMBL/GenBank/DDBJ whole genome shotgun (WGS) entry which is preliminary data.</text>
</comment>
<dbReference type="InterPro" id="IPR010359">
    <property type="entry name" value="IrrE_HExxH"/>
</dbReference>
<keyword evidence="2" id="KW-0805">Transcription regulation</keyword>
<dbReference type="InterPro" id="IPR001623">
    <property type="entry name" value="DnaJ_domain"/>
</dbReference>
<dbReference type="Gene3D" id="1.10.260.40">
    <property type="entry name" value="lambda repressor-like DNA-binding domains"/>
    <property type="match status" value="1"/>
</dbReference>
<evidence type="ECO:0000259" key="6">
    <source>
        <dbReference type="PROSITE" id="PS50943"/>
    </source>
</evidence>
<dbReference type="InterPro" id="IPR050807">
    <property type="entry name" value="TransReg_Diox_bact_type"/>
</dbReference>
<name>A0A2P7QUA0_9SPHN</name>
<dbReference type="PANTHER" id="PTHR46797:SF23">
    <property type="entry name" value="HTH-TYPE TRANSCRIPTIONAL REGULATOR SUTR"/>
    <property type="match status" value="1"/>
</dbReference>
<dbReference type="OrthoDB" id="1123084at2"/>
<evidence type="ECO:0000256" key="1">
    <source>
        <dbReference type="ARBA" id="ARBA00007227"/>
    </source>
</evidence>
<proteinExistence type="inferred from homology"/>
<evidence type="ECO:0000256" key="2">
    <source>
        <dbReference type="ARBA" id="ARBA00023015"/>
    </source>
</evidence>
<dbReference type="CDD" id="cd00093">
    <property type="entry name" value="HTH_XRE"/>
    <property type="match status" value="1"/>
</dbReference>
<comment type="similarity">
    <text evidence="1">Belongs to the short-chain fatty acyl-CoA assimilation regulator (ScfR) family.</text>
</comment>
<feature type="domain" description="HTH cro/C1-type" evidence="6">
    <location>
        <begin position="14"/>
        <end position="68"/>
    </location>
</feature>
<feature type="domain" description="J" evidence="5">
    <location>
        <begin position="96"/>
        <end position="189"/>
    </location>
</feature>
<dbReference type="AlphaFoldDB" id="A0A2P7QUA0"/>
<dbReference type="Pfam" id="PF06114">
    <property type="entry name" value="Peptidase_M78"/>
    <property type="match status" value="1"/>
</dbReference>
<dbReference type="PROSITE" id="PS50076">
    <property type="entry name" value="DNAJ_2"/>
    <property type="match status" value="1"/>
</dbReference>
<keyword evidence="8" id="KW-1185">Reference proteome</keyword>
<reference evidence="7 8" key="1">
    <citation type="submission" date="2018-03" db="EMBL/GenBank/DDBJ databases">
        <title>The draft genome of Sphingosinicella sp. GL-C-18.</title>
        <authorList>
            <person name="Liu L."/>
            <person name="Li L."/>
            <person name="Liang L."/>
            <person name="Zhang X."/>
            <person name="Wang T."/>
        </authorList>
    </citation>
    <scope>NUCLEOTIDE SEQUENCE [LARGE SCALE GENOMIC DNA]</scope>
    <source>
        <strain evidence="7 8">GL-C-18</strain>
    </source>
</reference>
<dbReference type="Pfam" id="PF13560">
    <property type="entry name" value="HTH_31"/>
    <property type="match status" value="1"/>
</dbReference>
<evidence type="ECO:0000259" key="5">
    <source>
        <dbReference type="PROSITE" id="PS50076"/>
    </source>
</evidence>
<dbReference type="PROSITE" id="PS50943">
    <property type="entry name" value="HTH_CROC1"/>
    <property type="match status" value="1"/>
</dbReference>
<evidence type="ECO:0000313" key="7">
    <source>
        <dbReference type="EMBL" id="PSJ41546.1"/>
    </source>
</evidence>
<dbReference type="RefSeq" id="WP_106511707.1">
    <property type="nucleotide sequence ID" value="NZ_PXYI01000002.1"/>
</dbReference>
<gene>
    <name evidence="7" type="ORF">C7I55_04335</name>
</gene>
<dbReference type="Proteomes" id="UP000241167">
    <property type="component" value="Unassembled WGS sequence"/>
</dbReference>
<dbReference type="EMBL" id="PXYI01000002">
    <property type="protein sequence ID" value="PSJ41546.1"/>
    <property type="molecule type" value="Genomic_DNA"/>
</dbReference>
<protein>
    <submittedName>
        <fullName evidence="7">XRE family transcriptional regulator</fullName>
    </submittedName>
</protein>
<dbReference type="PANTHER" id="PTHR46797">
    <property type="entry name" value="HTH-TYPE TRANSCRIPTIONAL REGULATOR"/>
    <property type="match status" value="1"/>
</dbReference>
<accession>A0A2P7QUA0</accession>
<dbReference type="InterPro" id="IPR026281">
    <property type="entry name" value="HTH_RamB"/>
</dbReference>
<dbReference type="PIRSF" id="PIRSF019251">
    <property type="entry name" value="Rv0465c"/>
    <property type="match status" value="1"/>
</dbReference>
<dbReference type="InterPro" id="IPR001387">
    <property type="entry name" value="Cro/C1-type_HTH"/>
</dbReference>